<dbReference type="AlphaFoldDB" id="A0A5S9PYP4"/>
<evidence type="ECO:0000313" key="1">
    <source>
        <dbReference type="EMBL" id="CAA0097441.1"/>
    </source>
</evidence>
<evidence type="ECO:0000313" key="3">
    <source>
        <dbReference type="Proteomes" id="UP000434580"/>
    </source>
</evidence>
<organism evidence="2 3">
    <name type="scientific">BD1-7 clade bacterium</name>
    <dbReference type="NCBI Taxonomy" id="2029982"/>
    <lineage>
        <taxon>Bacteria</taxon>
        <taxon>Pseudomonadati</taxon>
        <taxon>Pseudomonadota</taxon>
        <taxon>Gammaproteobacteria</taxon>
        <taxon>Cellvibrionales</taxon>
        <taxon>Spongiibacteraceae</taxon>
        <taxon>BD1-7 clade</taxon>
    </lineage>
</organism>
<proteinExistence type="predicted"/>
<dbReference type="EMBL" id="CACSII010000005">
    <property type="protein sequence ID" value="CAA0097441.1"/>
    <property type="molecule type" value="Genomic_DNA"/>
</dbReference>
<gene>
    <name evidence="2" type="ORF">DPBNPPHM_02112</name>
    <name evidence="1" type="ORF">DPBNPPHM_03532</name>
</gene>
<evidence type="ECO:0000313" key="2">
    <source>
        <dbReference type="EMBL" id="CAA0116645.1"/>
    </source>
</evidence>
<dbReference type="EMBL" id="CACSII010000018">
    <property type="protein sequence ID" value="CAA0116645.1"/>
    <property type="molecule type" value="Genomic_DNA"/>
</dbReference>
<name>A0A5S9PYP4_9GAMM</name>
<accession>A0A5S9PYP4</accession>
<reference evidence="2 3" key="1">
    <citation type="submission" date="2019-11" db="EMBL/GenBank/DDBJ databases">
        <authorList>
            <person name="Holert J."/>
        </authorList>
    </citation>
    <scope>NUCLEOTIDE SEQUENCE [LARGE SCALE GENOMIC DNA]</scope>
    <source>
        <strain evidence="2">BC5_2</strain>
    </source>
</reference>
<protein>
    <submittedName>
        <fullName evidence="2">Uncharacterized protein</fullName>
    </submittedName>
</protein>
<sequence>MAGERFTLNLAEDFKDTLADQLGNSWPLKNNRFEPAGFASFAVGIVTPEALYEAVMSLLKGRMPAMSDLEFAAMTDRLSDVNDTEGSALN</sequence>
<dbReference type="Proteomes" id="UP000434580">
    <property type="component" value="Unassembled WGS sequence"/>
</dbReference>